<name>A0A427A3M8_ENSVE</name>
<reference evidence="1 2" key="1">
    <citation type="journal article" date="2014" name="Agronomy (Basel)">
        <title>A Draft Genome Sequence for Ensete ventricosum, the Drought-Tolerant Tree Against Hunger.</title>
        <authorList>
            <person name="Harrison J."/>
            <person name="Moore K.A."/>
            <person name="Paszkiewicz K."/>
            <person name="Jones T."/>
            <person name="Grant M."/>
            <person name="Ambacheew D."/>
            <person name="Muzemil S."/>
            <person name="Studholme D.J."/>
        </authorList>
    </citation>
    <scope>NUCLEOTIDE SEQUENCE [LARGE SCALE GENOMIC DNA]</scope>
</reference>
<evidence type="ECO:0000313" key="1">
    <source>
        <dbReference type="EMBL" id="RRT70859.1"/>
    </source>
</evidence>
<dbReference type="AlphaFoldDB" id="A0A427A3M8"/>
<dbReference type="EMBL" id="AMZH03003882">
    <property type="protein sequence ID" value="RRT70859.1"/>
    <property type="molecule type" value="Genomic_DNA"/>
</dbReference>
<gene>
    <name evidence="1" type="ORF">B296_00014475</name>
</gene>
<organism evidence="1 2">
    <name type="scientific">Ensete ventricosum</name>
    <name type="common">Abyssinian banana</name>
    <name type="synonym">Musa ensete</name>
    <dbReference type="NCBI Taxonomy" id="4639"/>
    <lineage>
        <taxon>Eukaryota</taxon>
        <taxon>Viridiplantae</taxon>
        <taxon>Streptophyta</taxon>
        <taxon>Embryophyta</taxon>
        <taxon>Tracheophyta</taxon>
        <taxon>Spermatophyta</taxon>
        <taxon>Magnoliopsida</taxon>
        <taxon>Liliopsida</taxon>
        <taxon>Zingiberales</taxon>
        <taxon>Musaceae</taxon>
        <taxon>Ensete</taxon>
    </lineage>
</organism>
<dbReference type="Proteomes" id="UP000287651">
    <property type="component" value="Unassembled WGS sequence"/>
</dbReference>
<proteinExistence type="predicted"/>
<sequence length="158" mass="16773">MVILMAADASVRWAMRGMAERQGPVLGIALCTIGRVRHVEPCLAIPSGKACACLECGGPAPTTGALPPPLTRGGRVMVGGEAKEEEEDNGVAGDSVGETIIIMILSSHERGGRAMMMISSASMISCKGKRRKRESDYLLSLCLISRCRSPSSFPRKKL</sequence>
<evidence type="ECO:0000313" key="2">
    <source>
        <dbReference type="Proteomes" id="UP000287651"/>
    </source>
</evidence>
<accession>A0A427A3M8</accession>
<comment type="caution">
    <text evidence="1">The sequence shown here is derived from an EMBL/GenBank/DDBJ whole genome shotgun (WGS) entry which is preliminary data.</text>
</comment>
<protein>
    <submittedName>
        <fullName evidence="1">Uncharacterized protein</fullName>
    </submittedName>
</protein>